<keyword evidence="3" id="KW-1185">Reference proteome</keyword>
<dbReference type="Pfam" id="PF03551">
    <property type="entry name" value="PadR"/>
    <property type="match status" value="1"/>
</dbReference>
<dbReference type="InterPro" id="IPR036390">
    <property type="entry name" value="WH_DNA-bd_sf"/>
</dbReference>
<dbReference type="Gene3D" id="1.10.10.10">
    <property type="entry name" value="Winged helix-like DNA-binding domain superfamily/Winged helix DNA-binding domain"/>
    <property type="match status" value="1"/>
</dbReference>
<name>A0ABS7L4N6_9FIRM</name>
<dbReference type="InterPro" id="IPR005149">
    <property type="entry name" value="Tscrpt_reg_PadR_N"/>
</dbReference>
<dbReference type="EMBL" id="VIRV01000002">
    <property type="protein sequence ID" value="MBY0757980.1"/>
    <property type="molecule type" value="Genomic_DNA"/>
</dbReference>
<evidence type="ECO:0000313" key="3">
    <source>
        <dbReference type="Proteomes" id="UP000779049"/>
    </source>
</evidence>
<comment type="caution">
    <text evidence="2">The sequence shown here is derived from an EMBL/GenBank/DDBJ whole genome shotgun (WGS) entry which is preliminary data.</text>
</comment>
<dbReference type="InterPro" id="IPR036388">
    <property type="entry name" value="WH-like_DNA-bd_sf"/>
</dbReference>
<organism evidence="2 3">
    <name type="scientific">Sellimonas caecigallum</name>
    <dbReference type="NCBI Taxonomy" id="2592333"/>
    <lineage>
        <taxon>Bacteria</taxon>
        <taxon>Bacillati</taxon>
        <taxon>Bacillota</taxon>
        <taxon>Clostridia</taxon>
        <taxon>Lachnospirales</taxon>
        <taxon>Lachnospiraceae</taxon>
        <taxon>Sellimonas</taxon>
    </lineage>
</organism>
<dbReference type="SUPFAM" id="SSF46785">
    <property type="entry name" value="Winged helix' DNA-binding domain"/>
    <property type="match status" value="1"/>
</dbReference>
<protein>
    <submittedName>
        <fullName evidence="2">PadR family transcriptional regulator</fullName>
    </submittedName>
</protein>
<dbReference type="PANTHER" id="PTHR33169:SF14">
    <property type="entry name" value="TRANSCRIPTIONAL REGULATOR RV3488"/>
    <property type="match status" value="1"/>
</dbReference>
<evidence type="ECO:0000313" key="2">
    <source>
        <dbReference type="EMBL" id="MBY0757980.1"/>
    </source>
</evidence>
<sequence>MISSQMLKGTLEGCILGIISRKETYGYEISEQLGSYGFGKITEGTIYPILLRLEKNGMITATYRQSDMGPKRKYYSLTAEGMEEFHHFVSGYNELSNAVSCLLQDTLGGERYEKK</sequence>
<accession>A0ABS7L4N6</accession>
<feature type="domain" description="Transcription regulator PadR N-terminal" evidence="1">
    <location>
        <begin position="15"/>
        <end position="86"/>
    </location>
</feature>
<dbReference type="RefSeq" id="WP_087209914.1">
    <property type="nucleotide sequence ID" value="NZ_CP173660.1"/>
</dbReference>
<reference evidence="2 3" key="1">
    <citation type="journal article" date="2020" name="New Microbes New Infect">
        <title>Sellimonas caecigallum sp. nov., description and genome sequence of a new member of the Sellimonas genus isolated from the cecum of feral chicken.</title>
        <authorList>
            <person name="Wongkuna S."/>
            <person name="Ghimire S."/>
            <person name="Antony L."/>
            <person name="Chankhamhaengdecha S."/>
            <person name="Janvilisri T."/>
            <person name="Scaria J."/>
        </authorList>
    </citation>
    <scope>NUCLEOTIDE SEQUENCE [LARGE SCALE GENOMIC DNA]</scope>
    <source>
        <strain evidence="2 3">SW451</strain>
    </source>
</reference>
<dbReference type="Proteomes" id="UP000779049">
    <property type="component" value="Unassembled WGS sequence"/>
</dbReference>
<dbReference type="InterPro" id="IPR052509">
    <property type="entry name" value="Metal_resp_DNA-bind_regulator"/>
</dbReference>
<proteinExistence type="predicted"/>
<gene>
    <name evidence="2" type="ORF">FLB61_02520</name>
</gene>
<dbReference type="PANTHER" id="PTHR33169">
    <property type="entry name" value="PADR-FAMILY TRANSCRIPTIONAL REGULATOR"/>
    <property type="match status" value="1"/>
</dbReference>
<evidence type="ECO:0000259" key="1">
    <source>
        <dbReference type="Pfam" id="PF03551"/>
    </source>
</evidence>